<feature type="coiled-coil region" evidence="1">
    <location>
        <begin position="7"/>
        <end position="41"/>
    </location>
</feature>
<proteinExistence type="predicted"/>
<keyword evidence="4" id="KW-1185">Reference proteome</keyword>
<evidence type="ECO:0000256" key="2">
    <source>
        <dbReference type="SAM" id="MobiDB-lite"/>
    </source>
</evidence>
<sequence length="684" mass="76659">MAPLELTAEEKRLHDKHSRKLKTLEQEQSDLLAKLAKVSQSLATAKVHHGQLHNNNAPAIARLPKNILSTIFSISHLSESSMMDGNWRNTKSTGLGSTSQDLSRFRATRTRLEISVSQVCGTWRNIALETPALWCVFWCDKLSSCESVVSEARRLQTYLQRSGCDRALEFYFDFTWDKPAPESQVSRTLFKEFSLRFLSLIVPHSERWKSLTIVANDTSMRVPLNAFRHQTSCICTPRLERMVICAGPVPDASAPAPMSSESGWESQVLLLQGQDERGPCPSLHYLKLDAAGLAFCRPPIQSLAHLALEHGPRDKTRSTSQRMFTINWLALIGSDILRSPHLETLSLCEDVLLRTSFPDCHTTSDPVQGNRFLGFPALKHLRIGGSVDEGPHNRSGSKGHFLWYLLRYVTATQLETLIISNYALDRDPWPEFEWASRTTFRGRYSEDSVSIASAFPSLRKLVLCDITTPLTDASQKTPAALLRLALMTYTVSELVFSCENQGLDTLLALFQHEGGPHIPLAALWPHASEVSLNFPTASDGMRDGLEEYMKLCDGVSSMWKHIDLLRIPPIWVDAWEVRLSNPALLAQQYVGGDNFVWGIWTENDGVKGETGINEDGEESESDLEAPSEPVRPPGAPRRSRLLRILPIEEIMPRYWPPTISFPHNTLSSEHFDPFNPSIHDGNSS</sequence>
<keyword evidence="1" id="KW-0175">Coiled coil</keyword>
<feature type="compositionally biased region" description="Acidic residues" evidence="2">
    <location>
        <begin position="612"/>
        <end position="625"/>
    </location>
</feature>
<organism evidence="3 4">
    <name type="scientific">Ephemerocybe angulata</name>
    <dbReference type="NCBI Taxonomy" id="980116"/>
    <lineage>
        <taxon>Eukaryota</taxon>
        <taxon>Fungi</taxon>
        <taxon>Dikarya</taxon>
        <taxon>Basidiomycota</taxon>
        <taxon>Agaricomycotina</taxon>
        <taxon>Agaricomycetes</taxon>
        <taxon>Agaricomycetidae</taxon>
        <taxon>Agaricales</taxon>
        <taxon>Agaricineae</taxon>
        <taxon>Psathyrellaceae</taxon>
        <taxon>Ephemerocybe</taxon>
    </lineage>
</organism>
<evidence type="ECO:0000313" key="4">
    <source>
        <dbReference type="Proteomes" id="UP000521943"/>
    </source>
</evidence>
<feature type="region of interest" description="Disordered" evidence="2">
    <location>
        <begin position="607"/>
        <end position="637"/>
    </location>
</feature>
<name>A0A8H6MBP0_9AGAR</name>
<evidence type="ECO:0000313" key="3">
    <source>
        <dbReference type="EMBL" id="KAF6758237.1"/>
    </source>
</evidence>
<dbReference type="Gene3D" id="1.20.1280.50">
    <property type="match status" value="1"/>
</dbReference>
<reference evidence="3 4" key="1">
    <citation type="submission" date="2020-07" db="EMBL/GenBank/DDBJ databases">
        <title>Comparative genomics of pyrophilous fungi reveals a link between fire events and developmental genes.</title>
        <authorList>
            <consortium name="DOE Joint Genome Institute"/>
            <person name="Steindorff A.S."/>
            <person name="Carver A."/>
            <person name="Calhoun S."/>
            <person name="Stillman K."/>
            <person name="Liu H."/>
            <person name="Lipzen A."/>
            <person name="Pangilinan J."/>
            <person name="Labutti K."/>
            <person name="Bruns T.D."/>
            <person name="Grigoriev I.V."/>
        </authorList>
    </citation>
    <scope>NUCLEOTIDE SEQUENCE [LARGE SCALE GENOMIC DNA]</scope>
    <source>
        <strain evidence="3 4">CBS 144469</strain>
    </source>
</reference>
<dbReference type="Proteomes" id="UP000521943">
    <property type="component" value="Unassembled WGS sequence"/>
</dbReference>
<protein>
    <recommendedName>
        <fullName evidence="5">F-box domain-containing protein</fullName>
    </recommendedName>
</protein>
<gene>
    <name evidence="3" type="ORF">DFP72DRAFT_888458</name>
</gene>
<evidence type="ECO:0000256" key="1">
    <source>
        <dbReference type="SAM" id="Coils"/>
    </source>
</evidence>
<dbReference type="OrthoDB" id="2844136at2759"/>
<comment type="caution">
    <text evidence="3">The sequence shown here is derived from an EMBL/GenBank/DDBJ whole genome shotgun (WGS) entry which is preliminary data.</text>
</comment>
<dbReference type="AlphaFoldDB" id="A0A8H6MBP0"/>
<accession>A0A8H6MBP0</accession>
<dbReference type="EMBL" id="JACGCI010000019">
    <property type="protein sequence ID" value="KAF6758237.1"/>
    <property type="molecule type" value="Genomic_DNA"/>
</dbReference>
<evidence type="ECO:0008006" key="5">
    <source>
        <dbReference type="Google" id="ProtNLM"/>
    </source>
</evidence>